<evidence type="ECO:0000259" key="1">
    <source>
        <dbReference type="Pfam" id="PF01636"/>
    </source>
</evidence>
<name>A0A9P4L4E0_9PLEO</name>
<organism evidence="2 3">
    <name type="scientific">Cucurbitaria berberidis CBS 394.84</name>
    <dbReference type="NCBI Taxonomy" id="1168544"/>
    <lineage>
        <taxon>Eukaryota</taxon>
        <taxon>Fungi</taxon>
        <taxon>Dikarya</taxon>
        <taxon>Ascomycota</taxon>
        <taxon>Pezizomycotina</taxon>
        <taxon>Dothideomycetes</taxon>
        <taxon>Pleosporomycetidae</taxon>
        <taxon>Pleosporales</taxon>
        <taxon>Pleosporineae</taxon>
        <taxon>Cucurbitariaceae</taxon>
        <taxon>Cucurbitaria</taxon>
    </lineage>
</organism>
<dbReference type="Pfam" id="PF01636">
    <property type="entry name" value="APH"/>
    <property type="match status" value="1"/>
</dbReference>
<dbReference type="PANTHER" id="PTHR21310:SF58">
    <property type="entry name" value="AMINOGLYCOSIDE PHOSPHOTRANSFERASE DOMAIN-CONTAINING PROTEIN"/>
    <property type="match status" value="1"/>
</dbReference>
<dbReference type="EMBL" id="ML976618">
    <property type="protein sequence ID" value="KAF1841896.1"/>
    <property type="molecule type" value="Genomic_DNA"/>
</dbReference>
<feature type="domain" description="Aminoglycoside phosphotransferase" evidence="1">
    <location>
        <begin position="281"/>
        <end position="498"/>
    </location>
</feature>
<dbReference type="RefSeq" id="XP_040784459.1">
    <property type="nucleotide sequence ID" value="XM_040929396.1"/>
</dbReference>
<dbReference type="OrthoDB" id="10003767at2759"/>
<dbReference type="GO" id="GO:0016301">
    <property type="term" value="F:kinase activity"/>
    <property type="evidence" value="ECO:0007669"/>
    <property type="project" value="UniProtKB-KW"/>
</dbReference>
<dbReference type="PANTHER" id="PTHR21310">
    <property type="entry name" value="AMINOGLYCOSIDE PHOSPHOTRANSFERASE-RELATED-RELATED"/>
    <property type="match status" value="1"/>
</dbReference>
<sequence>MGTPYHIPRYAPKLFSCDKASAEFQALSLIAGSLAHPQRTLLTTFIQQAVDREVASRFFLDEVLERKNATVSEFLADWISLLRKVTPVICKDIDLSLKQSIWQRDDGQCCIAQAHERKKYDEDPLVVHILPPTLFRDQDMTQGYFVKTNYFIPSIQMDVYPFIKLENKAMDSSSLPNAKLIDVHHRFAPALAWLEVYDYMRQACDSLSNSKSHSSVGVATKLPATKSWNRWCLQPVPRIFQYLWMRTPEFLRGFAYRHLASLSRSLYGHTGSDRMYRLPFNLYLRVAPRDWAPKHQAELESLRIVEKYTQIPAPRGIDAIQYSDSSYLLMTGLPGRGIGQMLSTMTDKQLDTVAQDLKQFIAELRQIPHKTDSEFQICNSLGGGILDWRIGDSQHKDLRFRDETEFNQMLTFDLPLDEDAWKQISRSHGVKHDIVFTHADLNLRNILVDENGRISGIVDWECAGWYPEYWEYSKMHFTVRHTYRWIADVVDQIFQTYCNELQVEDMLSSMVPSW</sequence>
<dbReference type="SUPFAM" id="SSF56112">
    <property type="entry name" value="Protein kinase-like (PK-like)"/>
    <property type="match status" value="1"/>
</dbReference>
<dbReference type="AlphaFoldDB" id="A0A9P4L4E0"/>
<proteinExistence type="predicted"/>
<dbReference type="GeneID" id="63846648"/>
<keyword evidence="2" id="KW-0808">Transferase</keyword>
<evidence type="ECO:0000313" key="2">
    <source>
        <dbReference type="EMBL" id="KAF1841896.1"/>
    </source>
</evidence>
<dbReference type="CDD" id="cd05120">
    <property type="entry name" value="APH_ChoK_like"/>
    <property type="match status" value="1"/>
</dbReference>
<dbReference type="InterPro" id="IPR051678">
    <property type="entry name" value="AGP_Transferase"/>
</dbReference>
<accession>A0A9P4L4E0</accession>
<gene>
    <name evidence="2" type="ORF">K460DRAFT_293159</name>
</gene>
<dbReference type="InterPro" id="IPR011009">
    <property type="entry name" value="Kinase-like_dom_sf"/>
</dbReference>
<dbReference type="InterPro" id="IPR002575">
    <property type="entry name" value="Aminoglycoside_PTrfase"/>
</dbReference>
<protein>
    <submittedName>
        <fullName evidence="2">Kinase-like protein</fullName>
    </submittedName>
</protein>
<keyword evidence="2" id="KW-0418">Kinase</keyword>
<dbReference type="Proteomes" id="UP000800039">
    <property type="component" value="Unassembled WGS sequence"/>
</dbReference>
<comment type="caution">
    <text evidence="2">The sequence shown here is derived from an EMBL/GenBank/DDBJ whole genome shotgun (WGS) entry which is preliminary data.</text>
</comment>
<evidence type="ECO:0000313" key="3">
    <source>
        <dbReference type="Proteomes" id="UP000800039"/>
    </source>
</evidence>
<dbReference type="Gene3D" id="3.90.1200.10">
    <property type="match status" value="1"/>
</dbReference>
<keyword evidence="3" id="KW-1185">Reference proteome</keyword>
<reference evidence="2" key="1">
    <citation type="submission" date="2020-01" db="EMBL/GenBank/DDBJ databases">
        <authorList>
            <consortium name="DOE Joint Genome Institute"/>
            <person name="Haridas S."/>
            <person name="Albert R."/>
            <person name="Binder M."/>
            <person name="Bloem J."/>
            <person name="Labutti K."/>
            <person name="Salamov A."/>
            <person name="Andreopoulos B."/>
            <person name="Baker S.E."/>
            <person name="Barry K."/>
            <person name="Bills G."/>
            <person name="Bluhm B.H."/>
            <person name="Cannon C."/>
            <person name="Castanera R."/>
            <person name="Culley D.E."/>
            <person name="Daum C."/>
            <person name="Ezra D."/>
            <person name="Gonzalez J.B."/>
            <person name="Henrissat B."/>
            <person name="Kuo A."/>
            <person name="Liang C."/>
            <person name="Lipzen A."/>
            <person name="Lutzoni F."/>
            <person name="Magnuson J."/>
            <person name="Mondo S."/>
            <person name="Nolan M."/>
            <person name="Ohm R."/>
            <person name="Pangilinan J."/>
            <person name="Park H.-J."/>
            <person name="Ramirez L."/>
            <person name="Alfaro M."/>
            <person name="Sun H."/>
            <person name="Tritt A."/>
            <person name="Yoshinaga Y."/>
            <person name="Zwiers L.-H."/>
            <person name="Turgeon B.G."/>
            <person name="Goodwin S.B."/>
            <person name="Spatafora J.W."/>
            <person name="Crous P.W."/>
            <person name="Grigoriev I.V."/>
        </authorList>
    </citation>
    <scope>NUCLEOTIDE SEQUENCE</scope>
    <source>
        <strain evidence="2">CBS 394.84</strain>
    </source>
</reference>